<proteinExistence type="predicted"/>
<comment type="caution">
    <text evidence="1">The sequence shown here is derived from an EMBL/GenBank/DDBJ whole genome shotgun (WGS) entry which is preliminary data.</text>
</comment>
<keyword evidence="2" id="KW-1185">Reference proteome</keyword>
<dbReference type="Proteomes" id="UP000499080">
    <property type="component" value="Unassembled WGS sequence"/>
</dbReference>
<protein>
    <submittedName>
        <fullName evidence="1">Uncharacterized protein</fullName>
    </submittedName>
</protein>
<dbReference type="EMBL" id="BGPR01005106">
    <property type="protein sequence ID" value="GBN06858.1"/>
    <property type="molecule type" value="Genomic_DNA"/>
</dbReference>
<organism evidence="1 2">
    <name type="scientific">Araneus ventricosus</name>
    <name type="common">Orbweaver spider</name>
    <name type="synonym">Epeira ventricosa</name>
    <dbReference type="NCBI Taxonomy" id="182803"/>
    <lineage>
        <taxon>Eukaryota</taxon>
        <taxon>Metazoa</taxon>
        <taxon>Ecdysozoa</taxon>
        <taxon>Arthropoda</taxon>
        <taxon>Chelicerata</taxon>
        <taxon>Arachnida</taxon>
        <taxon>Araneae</taxon>
        <taxon>Araneomorphae</taxon>
        <taxon>Entelegynae</taxon>
        <taxon>Araneoidea</taxon>
        <taxon>Araneidae</taxon>
        <taxon>Araneus</taxon>
    </lineage>
</organism>
<gene>
    <name evidence="1" type="ORF">AVEN_152750_1</name>
</gene>
<evidence type="ECO:0000313" key="2">
    <source>
        <dbReference type="Proteomes" id="UP000499080"/>
    </source>
</evidence>
<evidence type="ECO:0000313" key="1">
    <source>
        <dbReference type="EMBL" id="GBN06858.1"/>
    </source>
</evidence>
<dbReference type="AlphaFoldDB" id="A0A4Y2KX22"/>
<name>A0A4Y2KX22_ARAVE</name>
<sequence length="84" mass="9434">MRCSIAPACRVIRDPEPVTRDEVCFLKVNDFRLQILDELSEFEIFSFKTTSVAANALEVILIVGIKHAGSLENFGAVRPIVREK</sequence>
<reference evidence="1 2" key="1">
    <citation type="journal article" date="2019" name="Sci. Rep.">
        <title>Orb-weaving spider Araneus ventricosus genome elucidates the spidroin gene catalogue.</title>
        <authorList>
            <person name="Kono N."/>
            <person name="Nakamura H."/>
            <person name="Ohtoshi R."/>
            <person name="Moran D.A.P."/>
            <person name="Shinohara A."/>
            <person name="Yoshida Y."/>
            <person name="Fujiwara M."/>
            <person name="Mori M."/>
            <person name="Tomita M."/>
            <person name="Arakawa K."/>
        </authorList>
    </citation>
    <scope>NUCLEOTIDE SEQUENCE [LARGE SCALE GENOMIC DNA]</scope>
</reference>
<accession>A0A4Y2KX22</accession>